<comment type="caution">
    <text evidence="1">The sequence shown here is derived from an EMBL/GenBank/DDBJ whole genome shotgun (WGS) entry which is preliminary data.</text>
</comment>
<name>A0A3A3G394_9BURK</name>
<evidence type="ECO:0000313" key="2">
    <source>
        <dbReference type="Proteomes" id="UP000265955"/>
    </source>
</evidence>
<protein>
    <submittedName>
        <fullName evidence="1">DUF2164 domain-containing protein</fullName>
    </submittedName>
</protein>
<dbReference type="Pfam" id="PF09932">
    <property type="entry name" value="DUF2164"/>
    <property type="match status" value="1"/>
</dbReference>
<reference evidence="2" key="1">
    <citation type="submission" date="2018-09" db="EMBL/GenBank/DDBJ databases">
        <authorList>
            <person name="Zhu H."/>
        </authorList>
    </citation>
    <scope>NUCLEOTIDE SEQUENCE [LARGE SCALE GENOMIC DNA]</scope>
    <source>
        <strain evidence="2">K1R23-30</strain>
    </source>
</reference>
<dbReference type="InterPro" id="IPR018680">
    <property type="entry name" value="DUF2164"/>
</dbReference>
<sequence>MDIGKLPKDAQQQMADSIQRYWRENMDDPIGDLKAGLLLQFILDEIAPSIYNLAIRDAQAYLQEKIIDLEVNCFEPEFEHWRKNVGNRVGRKSSSTA</sequence>
<dbReference type="AlphaFoldDB" id="A0A3A3G394"/>
<evidence type="ECO:0000313" key="1">
    <source>
        <dbReference type="EMBL" id="RJF92543.1"/>
    </source>
</evidence>
<dbReference type="EMBL" id="QYUO01000003">
    <property type="protein sequence ID" value="RJF92543.1"/>
    <property type="molecule type" value="Genomic_DNA"/>
</dbReference>
<dbReference type="RefSeq" id="WP_119772472.1">
    <property type="nucleotide sequence ID" value="NZ_QYUO01000003.1"/>
</dbReference>
<accession>A0A3A3G394</accession>
<dbReference type="OrthoDB" id="573733at2"/>
<dbReference type="Proteomes" id="UP000265955">
    <property type="component" value="Unassembled WGS sequence"/>
</dbReference>
<proteinExistence type="predicted"/>
<gene>
    <name evidence="1" type="ORF">D3871_28525</name>
</gene>
<organism evidence="1 2">
    <name type="scientific">Noviherbaspirillum saxi</name>
    <dbReference type="NCBI Taxonomy" id="2320863"/>
    <lineage>
        <taxon>Bacteria</taxon>
        <taxon>Pseudomonadati</taxon>
        <taxon>Pseudomonadota</taxon>
        <taxon>Betaproteobacteria</taxon>
        <taxon>Burkholderiales</taxon>
        <taxon>Oxalobacteraceae</taxon>
        <taxon>Noviherbaspirillum</taxon>
    </lineage>
</organism>
<keyword evidence="2" id="KW-1185">Reference proteome</keyword>